<sequence>MGVGLKIKYFRTKSKLTQKELALGVCSVSHLSKIEHDIVEPSEDMLDIFCTKLGINKTDIYKEEELLHYLQLNALNIHKLIRSGDKEKAILLYEEITVKTSLNDWPIIRLFYLLFGLRIALMKKEREVSFELYEEIVGIMEYAPEWMKPYYNRYCGLYHYMYGSLSQSLKLYKEAEKLTPESEIEDIYYQLALVHHMLGEYPMSTYYEEKALELFARRMDYEQCVNCQLLLGINYRKMGNLEQAKETYLSILKKVEPLHNREIIAKVYHNLGMIYSDEGKLSEAVTAFEISMDYRENDHARVKTCYAISREFLRNADETNSKKWLNIGERISTDLKDKEYLIKFQVLKYKLEKLENDPIFEHYMLTAALPYFEERSDQQMIKEYIKELVRYYEECRQYKTALMYLKKLL</sequence>
<evidence type="ECO:0000313" key="3">
    <source>
        <dbReference type="EMBL" id="TQR15511.1"/>
    </source>
</evidence>
<dbReference type="EMBL" id="VDGI01000045">
    <property type="protein sequence ID" value="TQR15511.1"/>
    <property type="molecule type" value="Genomic_DNA"/>
</dbReference>
<dbReference type="Pfam" id="PF13424">
    <property type="entry name" value="TPR_12"/>
    <property type="match status" value="1"/>
</dbReference>
<dbReference type="SMART" id="SM00028">
    <property type="entry name" value="TPR"/>
    <property type="match status" value="4"/>
</dbReference>
<dbReference type="Pfam" id="PF01381">
    <property type="entry name" value="HTH_3"/>
    <property type="match status" value="1"/>
</dbReference>
<dbReference type="AlphaFoldDB" id="A0A544TDJ8"/>
<dbReference type="InterPro" id="IPR001387">
    <property type="entry name" value="Cro/C1-type_HTH"/>
</dbReference>
<comment type="caution">
    <text evidence="3">The sequence shown here is derived from an EMBL/GenBank/DDBJ whole genome shotgun (WGS) entry which is preliminary data.</text>
</comment>
<dbReference type="InterPro" id="IPR010982">
    <property type="entry name" value="Lambda_DNA-bd_dom_sf"/>
</dbReference>
<evidence type="ECO:0000259" key="2">
    <source>
        <dbReference type="PROSITE" id="PS50943"/>
    </source>
</evidence>
<proteinExistence type="predicted"/>
<dbReference type="Gene3D" id="1.10.260.40">
    <property type="entry name" value="lambda repressor-like DNA-binding domains"/>
    <property type="match status" value="1"/>
</dbReference>
<accession>A0A544TDJ8</accession>
<organism evidence="3 4">
    <name type="scientific">Psychrobacillus vulpis</name>
    <dbReference type="NCBI Taxonomy" id="2325572"/>
    <lineage>
        <taxon>Bacteria</taxon>
        <taxon>Bacillati</taxon>
        <taxon>Bacillota</taxon>
        <taxon>Bacilli</taxon>
        <taxon>Bacillales</taxon>
        <taxon>Bacillaceae</taxon>
        <taxon>Psychrobacillus</taxon>
    </lineage>
</organism>
<protein>
    <submittedName>
        <fullName evidence="3">Tetratricopeptide repeat protein</fullName>
    </submittedName>
</protein>
<gene>
    <name evidence="3" type="ORF">FG384_19260</name>
</gene>
<dbReference type="RefSeq" id="WP_142644307.1">
    <property type="nucleotide sequence ID" value="NZ_VDGI01000045.1"/>
</dbReference>
<dbReference type="SUPFAM" id="SSF47413">
    <property type="entry name" value="lambda repressor-like DNA-binding domains"/>
    <property type="match status" value="1"/>
</dbReference>
<dbReference type="InterPro" id="IPR019734">
    <property type="entry name" value="TPR_rpt"/>
</dbReference>
<keyword evidence="1" id="KW-0802">TPR repeat</keyword>
<feature type="domain" description="HTH cro/C1-type" evidence="2">
    <location>
        <begin position="7"/>
        <end position="60"/>
    </location>
</feature>
<evidence type="ECO:0000256" key="1">
    <source>
        <dbReference type="PROSITE-ProRule" id="PRU00339"/>
    </source>
</evidence>
<dbReference type="CDD" id="cd00093">
    <property type="entry name" value="HTH_XRE"/>
    <property type="match status" value="1"/>
</dbReference>
<feature type="repeat" description="TPR" evidence="1">
    <location>
        <begin position="265"/>
        <end position="298"/>
    </location>
</feature>
<dbReference type="Gene3D" id="1.25.40.10">
    <property type="entry name" value="Tetratricopeptide repeat domain"/>
    <property type="match status" value="1"/>
</dbReference>
<dbReference type="PROSITE" id="PS50943">
    <property type="entry name" value="HTH_CROC1"/>
    <property type="match status" value="1"/>
</dbReference>
<name>A0A544TDJ8_9BACI</name>
<keyword evidence="4" id="KW-1185">Reference proteome</keyword>
<reference evidence="3 4" key="1">
    <citation type="submission" date="2019-06" db="EMBL/GenBank/DDBJ databases">
        <title>Psychrobacillus vulpis sp. nov., a new species isolated from feces of a red fox that inhabits in The Tablas de Daimiel Natural Park, Albacete, Spain.</title>
        <authorList>
            <person name="Rodriguez M."/>
            <person name="Reina J.C."/>
            <person name="Bejar V."/>
            <person name="Llamas I."/>
        </authorList>
    </citation>
    <scope>NUCLEOTIDE SEQUENCE [LARGE SCALE GENOMIC DNA]</scope>
    <source>
        <strain evidence="3 4">Z8</strain>
    </source>
</reference>
<dbReference type="Proteomes" id="UP000316626">
    <property type="component" value="Unassembled WGS sequence"/>
</dbReference>
<evidence type="ECO:0000313" key="4">
    <source>
        <dbReference type="Proteomes" id="UP000316626"/>
    </source>
</evidence>
<dbReference type="PROSITE" id="PS50005">
    <property type="entry name" value="TPR"/>
    <property type="match status" value="1"/>
</dbReference>
<dbReference type="InterPro" id="IPR011990">
    <property type="entry name" value="TPR-like_helical_dom_sf"/>
</dbReference>
<dbReference type="GO" id="GO:0003677">
    <property type="term" value="F:DNA binding"/>
    <property type="evidence" value="ECO:0007669"/>
    <property type="project" value="InterPro"/>
</dbReference>
<dbReference type="OrthoDB" id="252257at2"/>
<dbReference type="SUPFAM" id="SSF48452">
    <property type="entry name" value="TPR-like"/>
    <property type="match status" value="1"/>
</dbReference>
<dbReference type="SMART" id="SM00530">
    <property type="entry name" value="HTH_XRE"/>
    <property type="match status" value="1"/>
</dbReference>